<feature type="compositionally biased region" description="Low complexity" evidence="1">
    <location>
        <begin position="555"/>
        <end position="571"/>
    </location>
</feature>
<proteinExistence type="predicted"/>
<feature type="domain" description="HTH psq-type" evidence="3">
    <location>
        <begin position="16"/>
        <end position="49"/>
    </location>
</feature>
<feature type="region of interest" description="Disordered" evidence="1">
    <location>
        <begin position="686"/>
        <end position="755"/>
    </location>
</feature>
<evidence type="ECO:0000259" key="3">
    <source>
        <dbReference type="Pfam" id="PF05225"/>
    </source>
</evidence>
<dbReference type="InterPro" id="IPR004875">
    <property type="entry name" value="DDE_SF_endonuclease_dom"/>
</dbReference>
<feature type="compositionally biased region" description="Low complexity" evidence="1">
    <location>
        <begin position="401"/>
        <end position="466"/>
    </location>
</feature>
<reference evidence="4" key="1">
    <citation type="submission" date="2021-02" db="EMBL/GenBank/DDBJ databases">
        <authorList>
            <person name="Nowell W R."/>
        </authorList>
    </citation>
    <scope>NUCLEOTIDE SEQUENCE</scope>
</reference>
<dbReference type="PANTHER" id="PTHR19303">
    <property type="entry name" value="TRANSPOSON"/>
    <property type="match status" value="1"/>
</dbReference>
<evidence type="ECO:0000313" key="5">
    <source>
        <dbReference type="Proteomes" id="UP000663860"/>
    </source>
</evidence>
<evidence type="ECO:0000313" key="4">
    <source>
        <dbReference type="EMBL" id="CAF1490034.1"/>
    </source>
</evidence>
<dbReference type="Pfam" id="PF03184">
    <property type="entry name" value="DDE_1"/>
    <property type="match status" value="1"/>
</dbReference>
<feature type="region of interest" description="Disordered" evidence="1">
    <location>
        <begin position="533"/>
        <end position="613"/>
    </location>
</feature>
<feature type="compositionally biased region" description="Basic and acidic residues" evidence="1">
    <location>
        <begin position="575"/>
        <end position="589"/>
    </location>
</feature>
<evidence type="ECO:0000259" key="2">
    <source>
        <dbReference type="Pfam" id="PF03184"/>
    </source>
</evidence>
<feature type="region of interest" description="Disordered" evidence="1">
    <location>
        <begin position="486"/>
        <end position="506"/>
    </location>
</feature>
<comment type="caution">
    <text evidence="4">The sequence shown here is derived from an EMBL/GenBank/DDBJ whole genome shotgun (WGS) entry which is preliminary data.</text>
</comment>
<dbReference type="Proteomes" id="UP000663860">
    <property type="component" value="Unassembled WGS sequence"/>
</dbReference>
<feature type="domain" description="DDE-1" evidence="2">
    <location>
        <begin position="211"/>
        <end position="339"/>
    </location>
</feature>
<evidence type="ECO:0000256" key="1">
    <source>
        <dbReference type="SAM" id="MobiDB-lite"/>
    </source>
</evidence>
<dbReference type="PANTHER" id="PTHR19303:SF74">
    <property type="entry name" value="POGO TRANSPOSABLE ELEMENT WITH KRAB DOMAIN"/>
    <property type="match status" value="1"/>
</dbReference>
<feature type="compositionally biased region" description="Low complexity" evidence="1">
    <location>
        <begin position="633"/>
        <end position="647"/>
    </location>
</feature>
<dbReference type="GO" id="GO:0005634">
    <property type="term" value="C:nucleus"/>
    <property type="evidence" value="ECO:0007669"/>
    <property type="project" value="TreeGrafter"/>
</dbReference>
<dbReference type="InterPro" id="IPR050863">
    <property type="entry name" value="CenT-Element_Derived"/>
</dbReference>
<sequence>MPRNYKKKNREKNYIDTDFQLALNAVANGSSVRSASAYHHVPYTTLYSHSNNLVLYERSGRPPIFNKEEELCLEQAAVALQNWGIPLTINEFMNLVQQYATTINKIDLFPSGAPGYDWFHSYLQRHPNLVLKKSTAITKKRADLTIDQINQWFNLLTKIIEENDLMHRPGQLFNCDESGLSDGISYSKVIIHRQSSYAYRIEGGTGGKLYTSVLFCGSATGLLLPPFVVYKGKRLYEEWCISGPQNTIYGNSENGWMNQNLFFQWFEKVFVEQTKDISRPLLLIVDGHGSHFSVDTLQLAIQKQIIIVCLPPNATHLLQPLDLVFFHPLKIEWKNILKGEYTKTKFKNIGKSKFPQLLNKLFETKAIKNKNNIIQSFKRAGIFPLDPSSVNVSRILKNNKSTTTSSTTTTTISSTTTTNTPSTITTTSSTTTTNTPSTITNTPSTTTTNTPSTTTTNTPSTITTNTINNDSINNSFTSVNFIPTNNNHHYNNNDPPNVNMPRSSHNTDIVPLSTSYRQAISALEDALQNSVVSYSSNNDDDDDNDDDEDYVPPKSILNSSITQSSSNNQVSKSKKTSESENDRLTSSRKSDKRKRVSWDFSSTDSTEEDDSTLNLSSQSYKFKKTSLVKKNPSISSNRSSQQQQVSLSTISFDSSDIDDDITLNQTSSKSQQAVKAITDTLQIVFGPSSKQSPKKAKQRTVLKKSGGQIMTENDVLEQMKAVNSKTKSKRSRSASQRSNATKRQKNQENAAFAPTQTNLTVLQQSNQTQSYFHQPTQNQSLSTNLLFNNNSYNSFPHSLFHSVPGASQSSIICSQCRTIPTVPVVCRTCHRIFCITCISEGQNNSCLFCVKRFSYSYS</sequence>
<feature type="region of interest" description="Disordered" evidence="1">
    <location>
        <begin position="400"/>
        <end position="466"/>
    </location>
</feature>
<feature type="compositionally biased region" description="Basic residues" evidence="1">
    <location>
        <begin position="692"/>
        <end position="702"/>
    </location>
</feature>
<protein>
    <submittedName>
        <fullName evidence="4">Uncharacterized protein</fullName>
    </submittedName>
</protein>
<dbReference type="AlphaFoldDB" id="A0A815SE83"/>
<dbReference type="EMBL" id="CAJNOE010002678">
    <property type="protein sequence ID" value="CAF1490034.1"/>
    <property type="molecule type" value="Genomic_DNA"/>
</dbReference>
<feature type="compositionally biased region" description="Acidic residues" evidence="1">
    <location>
        <begin position="538"/>
        <end position="550"/>
    </location>
</feature>
<feature type="region of interest" description="Disordered" evidence="1">
    <location>
        <begin position="626"/>
        <end position="647"/>
    </location>
</feature>
<dbReference type="Pfam" id="PF05225">
    <property type="entry name" value="HTH_psq"/>
    <property type="match status" value="1"/>
</dbReference>
<dbReference type="InterPro" id="IPR009057">
    <property type="entry name" value="Homeodomain-like_sf"/>
</dbReference>
<dbReference type="GO" id="GO:0003677">
    <property type="term" value="F:DNA binding"/>
    <property type="evidence" value="ECO:0007669"/>
    <property type="project" value="InterPro"/>
</dbReference>
<accession>A0A815SE83</accession>
<dbReference type="InterPro" id="IPR007889">
    <property type="entry name" value="HTH_Psq"/>
</dbReference>
<organism evidence="4 5">
    <name type="scientific">Adineta steineri</name>
    <dbReference type="NCBI Taxonomy" id="433720"/>
    <lineage>
        <taxon>Eukaryota</taxon>
        <taxon>Metazoa</taxon>
        <taxon>Spiralia</taxon>
        <taxon>Gnathifera</taxon>
        <taxon>Rotifera</taxon>
        <taxon>Eurotatoria</taxon>
        <taxon>Bdelloidea</taxon>
        <taxon>Adinetida</taxon>
        <taxon>Adinetidae</taxon>
        <taxon>Adineta</taxon>
    </lineage>
</organism>
<feature type="compositionally biased region" description="Low complexity" evidence="1">
    <location>
        <begin position="486"/>
        <end position="501"/>
    </location>
</feature>
<gene>
    <name evidence="4" type="ORF">IZO911_LOCUS44434</name>
</gene>
<name>A0A815SE83_9BILA</name>
<dbReference type="SUPFAM" id="SSF46689">
    <property type="entry name" value="Homeodomain-like"/>
    <property type="match status" value="1"/>
</dbReference>